<dbReference type="SUPFAM" id="SSF54001">
    <property type="entry name" value="Cysteine proteinases"/>
    <property type="match status" value="1"/>
</dbReference>
<dbReference type="Gene3D" id="3.40.395.10">
    <property type="entry name" value="Adenoviral Proteinase, Chain A"/>
    <property type="match status" value="1"/>
</dbReference>
<dbReference type="GO" id="GO:0008234">
    <property type="term" value="F:cysteine-type peptidase activity"/>
    <property type="evidence" value="ECO:0007669"/>
    <property type="project" value="InterPro"/>
</dbReference>
<evidence type="ECO:0000256" key="1">
    <source>
        <dbReference type="ARBA" id="ARBA00005234"/>
    </source>
</evidence>
<reference evidence="7" key="1">
    <citation type="journal article" date="2005" name="BMC Biol.">
        <title>The sequence of rice chromosomes 11 and 12, rich in disease resistance genes and recent gene duplications.</title>
        <authorList>
            <consortium name="The rice chromosomes 11 and 12 sequencing consortia"/>
        </authorList>
    </citation>
    <scope>NUCLEOTIDE SEQUENCE [LARGE SCALE GENOMIC DNA]</scope>
</reference>
<evidence type="ECO:0000259" key="6">
    <source>
        <dbReference type="Pfam" id="PF26133"/>
    </source>
</evidence>
<organism evidence="7">
    <name type="scientific">Oryza sativa subsp. japonica</name>
    <name type="common">Rice</name>
    <dbReference type="NCBI Taxonomy" id="39947"/>
    <lineage>
        <taxon>Eukaryota</taxon>
        <taxon>Viridiplantae</taxon>
        <taxon>Streptophyta</taxon>
        <taxon>Embryophyta</taxon>
        <taxon>Tracheophyta</taxon>
        <taxon>Spermatophyta</taxon>
        <taxon>Magnoliopsida</taxon>
        <taxon>Liliopsida</taxon>
        <taxon>Poales</taxon>
        <taxon>Poaceae</taxon>
        <taxon>BOP clade</taxon>
        <taxon>Oryzoideae</taxon>
        <taxon>Oryzeae</taxon>
        <taxon>Oryzinae</taxon>
        <taxon>Oryza</taxon>
        <taxon>Oryza sativa</taxon>
    </lineage>
</organism>
<feature type="region of interest" description="Disordered" evidence="4">
    <location>
        <begin position="273"/>
        <end position="363"/>
    </location>
</feature>
<accession>Q2QRN3</accession>
<dbReference type="Pfam" id="PF26133">
    <property type="entry name" value="DUF8039"/>
    <property type="match status" value="1"/>
</dbReference>
<name>Q2QRN3_ORYSJ</name>
<protein>
    <submittedName>
        <fullName evidence="7">Transposon protein, putative, CACTA, En/Spm sub-class</fullName>
    </submittedName>
</protein>
<feature type="compositionally biased region" description="Polar residues" evidence="4">
    <location>
        <begin position="148"/>
        <end position="174"/>
    </location>
</feature>
<feature type="compositionally biased region" description="Basic residues" evidence="4">
    <location>
        <begin position="350"/>
        <end position="359"/>
    </location>
</feature>
<evidence type="ECO:0000259" key="5">
    <source>
        <dbReference type="Pfam" id="PF02902"/>
    </source>
</evidence>
<gene>
    <name evidence="7" type="ordered locus">LOC_Os12g26980</name>
</gene>
<feature type="domain" description="DUF8039" evidence="6">
    <location>
        <begin position="178"/>
        <end position="269"/>
    </location>
</feature>
<evidence type="ECO:0000256" key="4">
    <source>
        <dbReference type="SAM" id="MobiDB-lite"/>
    </source>
</evidence>
<dbReference type="PANTHER" id="PTHR33018:SF34">
    <property type="entry name" value="OS02G0472350 PROTEIN"/>
    <property type="match status" value="1"/>
</dbReference>
<dbReference type="InterPro" id="IPR038765">
    <property type="entry name" value="Papain-like_cys_pep_sf"/>
</dbReference>
<dbReference type="PANTHER" id="PTHR33018">
    <property type="entry name" value="OS10G0338966 PROTEIN-RELATED"/>
    <property type="match status" value="1"/>
</dbReference>
<dbReference type="InterPro" id="IPR003653">
    <property type="entry name" value="Peptidase_C48_C"/>
</dbReference>
<dbReference type="InterPro" id="IPR058352">
    <property type="entry name" value="DUF8039"/>
</dbReference>
<comment type="similarity">
    <text evidence="1">Belongs to the peptidase C48 family.</text>
</comment>
<keyword evidence="3" id="KW-0378">Hydrolase</keyword>
<evidence type="ECO:0000256" key="3">
    <source>
        <dbReference type="ARBA" id="ARBA00022801"/>
    </source>
</evidence>
<dbReference type="AlphaFoldDB" id="Q2QRN3"/>
<evidence type="ECO:0000256" key="2">
    <source>
        <dbReference type="ARBA" id="ARBA00022670"/>
    </source>
</evidence>
<keyword evidence="2" id="KW-0645">Protease</keyword>
<dbReference type="GO" id="GO:0006508">
    <property type="term" value="P:proteolysis"/>
    <property type="evidence" value="ECO:0007669"/>
    <property type="project" value="UniProtKB-KW"/>
</dbReference>
<dbReference type="Pfam" id="PF02902">
    <property type="entry name" value="Peptidase_C48"/>
    <property type="match status" value="1"/>
</dbReference>
<sequence>MLETFTLPTGTEDKVKRWTLNKMAEQFQSFKGDLYQKYILKGQTPNFDTFPKLRDHWDEFVAHKTCEQGQAMMERNKENAAKKKYHHHLGSRMRSKRDTEAKIADLEFRVSSYELSMQEEVARKVDERMAAHWSNDPQPTIPPAIVSPSGNRSNCASTGQGGSQSMDAMQTQDKTTCPVDDITQRTPSELHIPFKNLSIKVASGMAITTDPLGTYHCRTIPAGYSKVEVELVEGAYEDLELDYPGGDGETHLRDTSHAIILWRKRYIILPGRQAASRAPSPPAPPSPPQAPAPSPHAPAPSPPQAPAPTPPQAPAPTPPQAPTPTPPQAPRSAPSKSRAPQAPPPAPTRATKKAKVHTAKNKDLGYDCTQEELDAYVASEVRRQLKPRSPEKKIPIDSSVKNFFRGMSAPAKKAIKLSDYERTLEKASSGKSKPVPQLGEQASQEIEPLVTGAPIEKAKVKYMYELDKPLIKPEQLQFLPTQMYKFHQLYMEMSATGREMIRARIRDTDFLQGDDILWINFKGIYELYQLDALDVSIMSCCILMEIQRARRWGVFDTGFIDPRKVNVTVLDRYLQDTEDNLVHLLKAQHYKTFILLPYNTEFHWVLLLFDLEACTVNVYDSMDKKESTFDKVFELINRAWYRFHHLVRGKMRERLRRKFNFPFIRMRDNLITHKEFITVVQEQLMGFINEQILDAKASPKAAIVVAVCIPLILSSSSVGPATAARFCGDCDIICGASCDGSGVTSACGDKCDGQSPAEACDNCLRVTKRKCLTSCADYCSTHCT</sequence>
<feature type="compositionally biased region" description="Low complexity" evidence="4">
    <location>
        <begin position="330"/>
        <end position="340"/>
    </location>
</feature>
<proteinExistence type="inferred from homology"/>
<evidence type="ECO:0000313" key="7">
    <source>
        <dbReference type="EMBL" id="ABA98355.1"/>
    </source>
</evidence>
<dbReference type="EMBL" id="DP000011">
    <property type="protein sequence ID" value="ABA98355.1"/>
    <property type="molecule type" value="Genomic_DNA"/>
</dbReference>
<reference evidence="7" key="3">
    <citation type="submission" date="2006-01" db="EMBL/GenBank/DDBJ databases">
        <authorList>
            <person name="Buell R."/>
        </authorList>
    </citation>
    <scope>NUCLEOTIDE SEQUENCE</scope>
</reference>
<feature type="domain" description="Ubiquitin-like protease family profile" evidence="5">
    <location>
        <begin position="591"/>
        <end position="624"/>
    </location>
</feature>
<feature type="region of interest" description="Disordered" evidence="4">
    <location>
        <begin position="133"/>
        <end position="174"/>
    </location>
</feature>
<feature type="compositionally biased region" description="Pro residues" evidence="4">
    <location>
        <begin position="279"/>
        <end position="329"/>
    </location>
</feature>
<reference evidence="7" key="2">
    <citation type="submission" date="2005-04" db="EMBL/GenBank/DDBJ databases">
        <authorList>
            <person name="Buell C.R."/>
            <person name="Wing R.A."/>
            <person name="McCombie W.A."/>
            <person name="Ouyang S."/>
        </authorList>
    </citation>
    <scope>NUCLEOTIDE SEQUENCE</scope>
</reference>